<dbReference type="AlphaFoldDB" id="A0AAD9WTH9"/>
<protein>
    <submittedName>
        <fullName evidence="1">Uncharacterized protein</fullName>
    </submittedName>
</protein>
<name>A0AAD9WTH9_9ROSI</name>
<comment type="caution">
    <text evidence="1">The sequence shown here is derived from an EMBL/GenBank/DDBJ whole genome shotgun (WGS) entry which is preliminary data.</text>
</comment>
<dbReference type="Pfam" id="PF05056">
    <property type="entry name" value="DUF674"/>
    <property type="match status" value="1"/>
</dbReference>
<organism evidence="1 2">
    <name type="scientific">Dipteronia dyeriana</name>
    <dbReference type="NCBI Taxonomy" id="168575"/>
    <lineage>
        <taxon>Eukaryota</taxon>
        <taxon>Viridiplantae</taxon>
        <taxon>Streptophyta</taxon>
        <taxon>Embryophyta</taxon>
        <taxon>Tracheophyta</taxon>
        <taxon>Spermatophyta</taxon>
        <taxon>Magnoliopsida</taxon>
        <taxon>eudicotyledons</taxon>
        <taxon>Gunneridae</taxon>
        <taxon>Pentapetalae</taxon>
        <taxon>rosids</taxon>
        <taxon>malvids</taxon>
        <taxon>Sapindales</taxon>
        <taxon>Sapindaceae</taxon>
        <taxon>Hippocastanoideae</taxon>
        <taxon>Acereae</taxon>
        <taxon>Dipteronia</taxon>
    </lineage>
</organism>
<reference evidence="1" key="1">
    <citation type="journal article" date="2023" name="Plant J.">
        <title>Genome sequences and population genomics provide insights into the demographic history, inbreeding, and mutation load of two 'living fossil' tree species of Dipteronia.</title>
        <authorList>
            <person name="Feng Y."/>
            <person name="Comes H.P."/>
            <person name="Chen J."/>
            <person name="Zhu S."/>
            <person name="Lu R."/>
            <person name="Zhang X."/>
            <person name="Li P."/>
            <person name="Qiu J."/>
            <person name="Olsen K.M."/>
            <person name="Qiu Y."/>
        </authorList>
    </citation>
    <scope>NUCLEOTIDE SEQUENCE</scope>
    <source>
        <strain evidence="1">KIB01</strain>
    </source>
</reference>
<evidence type="ECO:0000313" key="1">
    <source>
        <dbReference type="EMBL" id="KAK2641943.1"/>
    </source>
</evidence>
<evidence type="ECO:0000313" key="2">
    <source>
        <dbReference type="Proteomes" id="UP001280121"/>
    </source>
</evidence>
<accession>A0AAD9WTH9</accession>
<gene>
    <name evidence="1" type="ORF">Ddye_023706</name>
</gene>
<sequence length="104" mass="12438">MCMEHTVSDERKLIDSAAISNWIMLRYPRNAAETECKRLKLNVDNREPLQYFVCYRRECRNKLLSHYRNAICGCGERMGNEMFLFKKESEVFLMLETEESFLKD</sequence>
<keyword evidence="2" id="KW-1185">Reference proteome</keyword>
<dbReference type="EMBL" id="JANJYI010000007">
    <property type="protein sequence ID" value="KAK2641943.1"/>
    <property type="molecule type" value="Genomic_DNA"/>
</dbReference>
<dbReference type="Proteomes" id="UP001280121">
    <property type="component" value="Unassembled WGS sequence"/>
</dbReference>
<dbReference type="InterPro" id="IPR007750">
    <property type="entry name" value="DUF674"/>
</dbReference>
<proteinExistence type="predicted"/>